<evidence type="ECO:0000259" key="1">
    <source>
        <dbReference type="Pfam" id="PF13598"/>
    </source>
</evidence>
<evidence type="ECO:0000313" key="2">
    <source>
        <dbReference type="EMBL" id="EHM51052.1"/>
    </source>
</evidence>
<dbReference type="PANTHER" id="PTHR38075:SF1">
    <property type="entry name" value="DUF4139 DOMAIN-CONTAINING PROTEIN"/>
    <property type="match status" value="1"/>
</dbReference>
<accession>G9ZIS7</accession>
<dbReference type="Proteomes" id="UP000004750">
    <property type="component" value="Unassembled WGS sequence"/>
</dbReference>
<dbReference type="AlphaFoldDB" id="G9ZIS7"/>
<dbReference type="PANTHER" id="PTHR38075">
    <property type="entry name" value="DUF4139 DOMAIN-CONTAINING PROTEIN"/>
    <property type="match status" value="1"/>
</dbReference>
<dbReference type="InterPro" id="IPR037291">
    <property type="entry name" value="DUF4139"/>
</dbReference>
<dbReference type="PATRIC" id="fig|797473.3.peg.2198"/>
<dbReference type="Pfam" id="PF13598">
    <property type="entry name" value="DUF4139"/>
    <property type="match status" value="1"/>
</dbReference>
<evidence type="ECO:0000313" key="3">
    <source>
        <dbReference type="Proteomes" id="UP000004750"/>
    </source>
</evidence>
<dbReference type="HOGENOM" id="CLU_1728042_0_0_6"/>
<dbReference type="EMBL" id="AGCM01000165">
    <property type="protein sequence ID" value="EHM51052.1"/>
    <property type="molecule type" value="Genomic_DNA"/>
</dbReference>
<name>G9ZIS7_9GAMM</name>
<comment type="caution">
    <text evidence="2">The sequence shown here is derived from an EMBL/GenBank/DDBJ whole genome shotgun (WGS) entry which is preliminary data.</text>
</comment>
<protein>
    <recommendedName>
        <fullName evidence="1">DUF4139 domain-containing protein</fullName>
    </recommendedName>
</protein>
<reference evidence="2 3" key="1">
    <citation type="submission" date="2011-08" db="EMBL/GenBank/DDBJ databases">
        <authorList>
            <person name="Weinstock G."/>
            <person name="Sodergren E."/>
            <person name="Clifton S."/>
            <person name="Fulton L."/>
            <person name="Fulton B."/>
            <person name="Courtney L."/>
            <person name="Fronick C."/>
            <person name="Harrison M."/>
            <person name="Strong C."/>
            <person name="Farmer C."/>
            <person name="Delahaunty K."/>
            <person name="Markovic C."/>
            <person name="Hall O."/>
            <person name="Minx P."/>
            <person name="Tomlinson C."/>
            <person name="Mitreva M."/>
            <person name="Hou S."/>
            <person name="Chen J."/>
            <person name="Wollam A."/>
            <person name="Pepin K.H."/>
            <person name="Johnson M."/>
            <person name="Bhonagiri V."/>
            <person name="Zhang X."/>
            <person name="Suruliraj S."/>
            <person name="Warren W."/>
            <person name="Chinwalla A."/>
            <person name="Mardis E.R."/>
            <person name="Wilson R.K."/>
        </authorList>
    </citation>
    <scope>NUCLEOTIDE SEQUENCE [LARGE SCALE GENOMIC DNA]</scope>
    <source>
        <strain evidence="2 3">F0432</strain>
    </source>
</reference>
<organism evidence="2 3">
    <name type="scientific">Cardiobacterium valvarum F0432</name>
    <dbReference type="NCBI Taxonomy" id="797473"/>
    <lineage>
        <taxon>Bacteria</taxon>
        <taxon>Pseudomonadati</taxon>
        <taxon>Pseudomonadota</taxon>
        <taxon>Gammaproteobacteria</taxon>
        <taxon>Cardiobacteriales</taxon>
        <taxon>Cardiobacteriaceae</taxon>
        <taxon>Cardiobacterium</taxon>
    </lineage>
</organism>
<sequence>MTFKNDEASQLGMPLPKGVIRVYKNDSDKRTQFIGEDRIDHTAKNDEVRLKLGSAFDVNGVWKMVDAKRVDKGKLGKLLENDEFEATYRIELNNAKKEAVTVKVVEPIPGDWKIIEESLPHEKTSANSAMWQVNIPADSKTELQYKVRIKL</sequence>
<gene>
    <name evidence="2" type="ORF">HMPREF9080_02690</name>
</gene>
<dbReference type="STRING" id="797473.HMPREF9080_02690"/>
<proteinExistence type="predicted"/>
<feature type="domain" description="DUF4139" evidence="1">
    <location>
        <begin position="15"/>
        <end position="150"/>
    </location>
</feature>